<dbReference type="PIRSF" id="PIRSF006503">
    <property type="entry name" value="UCP006503"/>
    <property type="match status" value="1"/>
</dbReference>
<dbReference type="Gene3D" id="3.30.930.10">
    <property type="entry name" value="Bira Bifunctional Protein, Domain 2"/>
    <property type="match status" value="1"/>
</dbReference>
<accession>A0A1M5C6Z9</accession>
<dbReference type="InterPro" id="IPR045864">
    <property type="entry name" value="aa-tRNA-synth_II/BPL/LPL"/>
</dbReference>
<evidence type="ECO:0008006" key="3">
    <source>
        <dbReference type="Google" id="ProtNLM"/>
    </source>
</evidence>
<name>A0A1M5C6Z9_9FIRM</name>
<reference evidence="2" key="1">
    <citation type="submission" date="2016-11" db="EMBL/GenBank/DDBJ databases">
        <authorList>
            <person name="Varghese N."/>
            <person name="Submissions S."/>
        </authorList>
    </citation>
    <scope>NUCLEOTIDE SEQUENCE [LARGE SCALE GENOMIC DNA]</scope>
    <source>
        <strain evidence="2">DSM 11792</strain>
    </source>
</reference>
<dbReference type="RefSeq" id="WP_073166688.1">
    <property type="nucleotide sequence ID" value="NZ_FQUW01000034.1"/>
</dbReference>
<gene>
    <name evidence="1" type="ORF">SAMN02745218_02440</name>
</gene>
<proteinExistence type="predicted"/>
<dbReference type="Proteomes" id="UP000184196">
    <property type="component" value="Unassembled WGS sequence"/>
</dbReference>
<keyword evidence="2" id="KW-1185">Reference proteome</keyword>
<evidence type="ECO:0000313" key="1">
    <source>
        <dbReference type="EMBL" id="SHF50440.1"/>
    </source>
</evidence>
<evidence type="ECO:0000313" key="2">
    <source>
        <dbReference type="Proteomes" id="UP000184196"/>
    </source>
</evidence>
<dbReference type="EMBL" id="FQUW01000034">
    <property type="protein sequence ID" value="SHF50440.1"/>
    <property type="molecule type" value="Genomic_DNA"/>
</dbReference>
<dbReference type="GO" id="GO:0016740">
    <property type="term" value="F:transferase activity"/>
    <property type="evidence" value="ECO:0007669"/>
    <property type="project" value="UniProtKB-ARBA"/>
</dbReference>
<protein>
    <recommendedName>
        <fullName evidence="3">DUF366 domain-containing protein</fullName>
    </recommendedName>
</protein>
<organism evidence="1 2">
    <name type="scientific">Desulfofundulus australicus DSM 11792</name>
    <dbReference type="NCBI Taxonomy" id="1121425"/>
    <lineage>
        <taxon>Bacteria</taxon>
        <taxon>Bacillati</taxon>
        <taxon>Bacillota</taxon>
        <taxon>Clostridia</taxon>
        <taxon>Eubacteriales</taxon>
        <taxon>Peptococcaceae</taxon>
        <taxon>Desulfofundulus</taxon>
    </lineage>
</organism>
<dbReference type="InterPro" id="IPR007162">
    <property type="entry name" value="DUF366"/>
</dbReference>
<dbReference type="GO" id="GO:0140096">
    <property type="term" value="F:catalytic activity, acting on a protein"/>
    <property type="evidence" value="ECO:0007669"/>
    <property type="project" value="UniProtKB-ARBA"/>
</dbReference>
<dbReference type="AlphaFoldDB" id="A0A1M5C6Z9"/>
<sequence length="186" mass="21213">MHFYFAPQILQYDGTQLASLWAYRSFGLLGNSIVAFRGPCCIQFEHMVDLEDVRNQQPIYGNDMLHFIIEHFDHDLEKTILRQRLFITVVKEVLEEKGYKLVRSGDDLYYQERKLSISIATATPVSTIIHTALNISAENTPVPAIGLIELGWPAEEVAKLAEKIGLSYIKEMEGIQRARCKVKGVR</sequence>
<dbReference type="Pfam" id="PF04017">
    <property type="entry name" value="DUF366"/>
    <property type="match status" value="1"/>
</dbReference>
<dbReference type="SUPFAM" id="SSF55681">
    <property type="entry name" value="Class II aaRS and biotin synthetases"/>
    <property type="match status" value="1"/>
</dbReference>
<dbReference type="OrthoDB" id="9788500at2"/>